<proteinExistence type="predicted"/>
<dbReference type="InterPro" id="IPR050639">
    <property type="entry name" value="SSR_resolvase"/>
</dbReference>
<dbReference type="Gene3D" id="3.90.1750.20">
    <property type="entry name" value="Putative Large Serine Recombinase, Chain B, Domain 2"/>
    <property type="match status" value="1"/>
</dbReference>
<name>A0A2A6Z9S6_9FIRM</name>
<gene>
    <name evidence="4" type="ORF">CGS46_09265</name>
</gene>
<dbReference type="InterPro" id="IPR011109">
    <property type="entry name" value="DNA_bind_recombinase_dom"/>
</dbReference>
<dbReference type="Gene3D" id="3.40.50.1390">
    <property type="entry name" value="Resolvase, N-terminal catalytic domain"/>
    <property type="match status" value="1"/>
</dbReference>
<evidence type="ECO:0000313" key="4">
    <source>
        <dbReference type="EMBL" id="PDX58116.1"/>
    </source>
</evidence>
<organism evidence="4 5">
    <name type="scientific">Faecalibacterium langellae</name>
    <dbReference type="NCBI Taxonomy" id="3435293"/>
    <lineage>
        <taxon>Bacteria</taxon>
        <taxon>Bacillati</taxon>
        <taxon>Bacillota</taxon>
        <taxon>Clostridia</taxon>
        <taxon>Eubacteriales</taxon>
        <taxon>Oscillospiraceae</taxon>
        <taxon>Faecalibacterium</taxon>
    </lineage>
</organism>
<dbReference type="PANTHER" id="PTHR30461:SF2">
    <property type="entry name" value="SERINE RECOMBINASE PINE-RELATED"/>
    <property type="match status" value="1"/>
</dbReference>
<dbReference type="InterPro" id="IPR036162">
    <property type="entry name" value="Resolvase-like_N_sf"/>
</dbReference>
<dbReference type="Pfam" id="PF00239">
    <property type="entry name" value="Resolvase"/>
    <property type="match status" value="1"/>
</dbReference>
<evidence type="ECO:0000259" key="3">
    <source>
        <dbReference type="PROSITE" id="PS51737"/>
    </source>
</evidence>
<dbReference type="PROSITE" id="PS51737">
    <property type="entry name" value="RECOMBINASE_DNA_BIND"/>
    <property type="match status" value="1"/>
</dbReference>
<dbReference type="InterPro" id="IPR038109">
    <property type="entry name" value="DNA_bind_recomb_sf"/>
</dbReference>
<evidence type="ECO:0000256" key="2">
    <source>
        <dbReference type="ARBA" id="ARBA00023172"/>
    </source>
</evidence>
<evidence type="ECO:0000313" key="5">
    <source>
        <dbReference type="Proteomes" id="UP000220752"/>
    </source>
</evidence>
<evidence type="ECO:0000256" key="1">
    <source>
        <dbReference type="ARBA" id="ARBA00023125"/>
    </source>
</evidence>
<keyword evidence="2" id="KW-0233">DNA recombination</keyword>
<reference evidence="4 5" key="1">
    <citation type="journal article" date="2017" name="Front. Microbiol.">
        <title>New Insights into the Diversity of the Genus Faecalibacterium.</title>
        <authorList>
            <person name="Benevides L."/>
            <person name="Burman S."/>
            <person name="Martin R."/>
            <person name="Robert V."/>
            <person name="Thomas M."/>
            <person name="Miquel S."/>
            <person name="Chain F."/>
            <person name="Sokol H."/>
            <person name="Bermudez-Humaran L.G."/>
            <person name="Morrison M."/>
            <person name="Langella P."/>
            <person name="Azevedo V.A."/>
            <person name="Chatel J.M."/>
            <person name="Soares S."/>
        </authorList>
    </citation>
    <scope>NUCLEOTIDE SEQUENCE [LARGE SCALE GENOMIC DNA]</scope>
    <source>
        <strain evidence="5">CNCM I-4540</strain>
    </source>
</reference>
<protein>
    <recommendedName>
        <fullName evidence="3">Recombinase domain-containing protein</fullName>
    </recommendedName>
</protein>
<accession>A0A2A6Z9S6</accession>
<dbReference type="SMART" id="SM00857">
    <property type="entry name" value="Resolvase"/>
    <property type="match status" value="1"/>
</dbReference>
<dbReference type="PANTHER" id="PTHR30461">
    <property type="entry name" value="DNA-INVERTASE FROM LAMBDOID PROPHAGE"/>
    <property type="match status" value="1"/>
</dbReference>
<sequence length="509" mass="59195">MKWVSYTRSISSRIGEENSSNTIAEQNERIARYLKKCGCSVSEKYSDRKRTAEATEGFDKLVQDGMARKFDAVVVDSIFRCGRTLPFAIEALQRTFYPLGIQFAVVEDDFCSADKTAEEVAEYFNGKTIDKIRSEFITNRQNHFEEGTLTHRQAKYGYALSEDRRNLVLNPESAQVVKLIFQMYLEDMKIPEIARALDVQGVQTPQVQMAKKKRSRTKNKWQDSTIRSILKNPLYIGKCTLTLAKARRELEVPAIVSKTEFQEAQKKLESTRLPSRKKARKKPNLLFKKIYDKESGKGLLCRTSEDESQQIYSFDKGYRCFSGKAPFIESEKIFREILSALEKEKMQAAHIDRVLDLNPEKVKQCMDAGLLQYRKRANEIVAHLMAKDDERTAVYREYEQGSISLEQVEEYEHQYQVAVQKQEAAFKKVMLAVNDIEKAFSHGNPWLMKFRAISIPEKLERTHLKEWLDHVWIVDFEQVEVILQESEWKEFFPEEWLNNGEEDCNGKKE</sequence>
<dbReference type="EMBL" id="NMTQ01000034">
    <property type="protein sequence ID" value="PDX58116.1"/>
    <property type="molecule type" value="Genomic_DNA"/>
</dbReference>
<dbReference type="SUPFAM" id="SSF53041">
    <property type="entry name" value="Resolvase-like"/>
    <property type="match status" value="1"/>
</dbReference>
<dbReference type="AlphaFoldDB" id="A0A2A6Z9S6"/>
<dbReference type="GO" id="GO:0000150">
    <property type="term" value="F:DNA strand exchange activity"/>
    <property type="evidence" value="ECO:0007669"/>
    <property type="project" value="InterPro"/>
</dbReference>
<dbReference type="GO" id="GO:0003677">
    <property type="term" value="F:DNA binding"/>
    <property type="evidence" value="ECO:0007669"/>
    <property type="project" value="UniProtKB-KW"/>
</dbReference>
<keyword evidence="5" id="KW-1185">Reference proteome</keyword>
<dbReference type="InterPro" id="IPR006119">
    <property type="entry name" value="Resolv_N"/>
</dbReference>
<comment type="caution">
    <text evidence="4">The sequence shown here is derived from an EMBL/GenBank/DDBJ whole genome shotgun (WGS) entry which is preliminary data.</text>
</comment>
<keyword evidence="1" id="KW-0238">DNA-binding</keyword>
<dbReference type="Proteomes" id="UP000220752">
    <property type="component" value="Unassembled WGS sequence"/>
</dbReference>
<feature type="domain" description="Recombinase" evidence="3">
    <location>
        <begin position="155"/>
        <end position="274"/>
    </location>
</feature>
<dbReference type="Pfam" id="PF07508">
    <property type="entry name" value="Recombinase"/>
    <property type="match status" value="1"/>
</dbReference>